<name>A0A834XHB0_9FABA</name>
<organism evidence="2 3">
    <name type="scientific">Senna tora</name>
    <dbReference type="NCBI Taxonomy" id="362788"/>
    <lineage>
        <taxon>Eukaryota</taxon>
        <taxon>Viridiplantae</taxon>
        <taxon>Streptophyta</taxon>
        <taxon>Embryophyta</taxon>
        <taxon>Tracheophyta</taxon>
        <taxon>Spermatophyta</taxon>
        <taxon>Magnoliopsida</taxon>
        <taxon>eudicotyledons</taxon>
        <taxon>Gunneridae</taxon>
        <taxon>Pentapetalae</taxon>
        <taxon>rosids</taxon>
        <taxon>fabids</taxon>
        <taxon>Fabales</taxon>
        <taxon>Fabaceae</taxon>
        <taxon>Caesalpinioideae</taxon>
        <taxon>Cassia clade</taxon>
        <taxon>Senna</taxon>
    </lineage>
</organism>
<proteinExistence type="predicted"/>
<dbReference type="Proteomes" id="UP000634136">
    <property type="component" value="Unassembled WGS sequence"/>
</dbReference>
<evidence type="ECO:0000256" key="1">
    <source>
        <dbReference type="SAM" id="MobiDB-lite"/>
    </source>
</evidence>
<evidence type="ECO:0000313" key="2">
    <source>
        <dbReference type="EMBL" id="KAF7845393.1"/>
    </source>
</evidence>
<evidence type="ECO:0000313" key="3">
    <source>
        <dbReference type="Proteomes" id="UP000634136"/>
    </source>
</evidence>
<protein>
    <submittedName>
        <fullName evidence="2">Glycerol-3-phosphate 2-O-acyltransferase 6</fullName>
    </submittedName>
</protein>
<reference evidence="2" key="1">
    <citation type="submission" date="2020-09" db="EMBL/GenBank/DDBJ databases">
        <title>Genome-Enabled Discovery of Anthraquinone Biosynthesis in Senna tora.</title>
        <authorList>
            <person name="Kang S.-H."/>
            <person name="Pandey R.P."/>
            <person name="Lee C.-M."/>
            <person name="Sim J.-S."/>
            <person name="Jeong J.-T."/>
            <person name="Choi B.-S."/>
            <person name="Jung M."/>
            <person name="Ginzburg D."/>
            <person name="Zhao K."/>
            <person name="Won S.Y."/>
            <person name="Oh T.-J."/>
            <person name="Yu Y."/>
            <person name="Kim N.-H."/>
            <person name="Lee O.R."/>
            <person name="Lee T.-H."/>
            <person name="Bashyal P."/>
            <person name="Kim T.-S."/>
            <person name="Lee W.-H."/>
            <person name="Kawkins C."/>
            <person name="Kim C.-K."/>
            <person name="Kim J.S."/>
            <person name="Ahn B.O."/>
            <person name="Rhee S.Y."/>
            <person name="Sohng J.K."/>
        </authorList>
    </citation>
    <scope>NUCLEOTIDE SEQUENCE</scope>
    <source>
        <tissue evidence="2">Leaf</tissue>
    </source>
</reference>
<feature type="compositionally biased region" description="Acidic residues" evidence="1">
    <location>
        <begin position="403"/>
        <end position="420"/>
    </location>
</feature>
<keyword evidence="2" id="KW-0012">Acyltransferase</keyword>
<feature type="compositionally biased region" description="Acidic residues" evidence="1">
    <location>
        <begin position="362"/>
        <end position="397"/>
    </location>
</feature>
<keyword evidence="2" id="KW-0808">Transferase</keyword>
<sequence length="456" mass="48933">MKLWKLTCVTVGNIDGAFEGTAKQDSDYPLPCVLGDPIVVIDDAEKYQRMYYHLLDGSRRNLLCLYHVHVYSSSDISLVTLKPSFLPSFGSLICLFKLNPAGSPPRLANGNLMHKHKEKEPNTESKGIIIIIIFFNQLSFLLLRCNRPICSCKHSILILPCQICAFKSQSPSKNPLDVICNFNGRFASLAGKGMLRYTLKIESMIPIGSHRKVKRATSGVGLCTKRPSWKMIGLKSLFLGSGSHLVLVMVSLAVSKSHIGQVITPKLLYYHLLLVLTNKHTGLSDEPGGPARVRNVELGPEHPVGAEECLGEGLDHDAGAGGDNVALAEGVEDAPRVGVDVLGVEAWEDGAGDEVDVAEFEAGEGEEDEGLDGESFGDEEVGEVDEGDGGEEEEGAEEAAGFEGDEEVVREGAAGDEEGAVEVRGHRLVGARVGGAFGDGVETTSESSCSPHDHEL</sequence>
<keyword evidence="3" id="KW-1185">Reference proteome</keyword>
<feature type="region of interest" description="Disordered" evidence="1">
    <location>
        <begin position="362"/>
        <end position="456"/>
    </location>
</feature>
<dbReference type="OrthoDB" id="10631493at2759"/>
<dbReference type="EMBL" id="JAAIUW010000001">
    <property type="protein sequence ID" value="KAF7845393.1"/>
    <property type="molecule type" value="Genomic_DNA"/>
</dbReference>
<dbReference type="GO" id="GO:0016746">
    <property type="term" value="F:acyltransferase activity"/>
    <property type="evidence" value="ECO:0007669"/>
    <property type="project" value="UniProtKB-KW"/>
</dbReference>
<dbReference type="AlphaFoldDB" id="A0A834XHB0"/>
<comment type="caution">
    <text evidence="2">The sequence shown here is derived from an EMBL/GenBank/DDBJ whole genome shotgun (WGS) entry which is preliminary data.</text>
</comment>
<accession>A0A834XHB0</accession>
<gene>
    <name evidence="2" type="ORF">G2W53_002298</name>
</gene>